<feature type="region of interest" description="Disordered" evidence="1">
    <location>
        <begin position="184"/>
        <end position="218"/>
    </location>
</feature>
<dbReference type="Proteomes" id="UP001314263">
    <property type="component" value="Unassembled WGS sequence"/>
</dbReference>
<reference evidence="2 3" key="1">
    <citation type="submission" date="2023-10" db="EMBL/GenBank/DDBJ databases">
        <authorList>
            <person name="Maclean D."/>
            <person name="Macfadyen A."/>
        </authorList>
    </citation>
    <scope>NUCLEOTIDE SEQUENCE [LARGE SCALE GENOMIC DNA]</scope>
</reference>
<proteinExistence type="predicted"/>
<dbReference type="AlphaFoldDB" id="A0AAV1I5E0"/>
<evidence type="ECO:0000313" key="2">
    <source>
        <dbReference type="EMBL" id="CAK0782564.1"/>
    </source>
</evidence>
<evidence type="ECO:0000313" key="3">
    <source>
        <dbReference type="Proteomes" id="UP001314263"/>
    </source>
</evidence>
<keyword evidence="3" id="KW-1185">Reference proteome</keyword>
<protein>
    <submittedName>
        <fullName evidence="2">Uncharacterized protein</fullName>
    </submittedName>
</protein>
<feature type="compositionally biased region" description="Basic and acidic residues" evidence="1">
    <location>
        <begin position="197"/>
        <end position="218"/>
    </location>
</feature>
<organism evidence="2 3">
    <name type="scientific">Coccomyxa viridis</name>
    <dbReference type="NCBI Taxonomy" id="1274662"/>
    <lineage>
        <taxon>Eukaryota</taxon>
        <taxon>Viridiplantae</taxon>
        <taxon>Chlorophyta</taxon>
        <taxon>core chlorophytes</taxon>
        <taxon>Trebouxiophyceae</taxon>
        <taxon>Trebouxiophyceae incertae sedis</taxon>
        <taxon>Coccomyxaceae</taxon>
        <taxon>Coccomyxa</taxon>
    </lineage>
</organism>
<evidence type="ECO:0000256" key="1">
    <source>
        <dbReference type="SAM" id="MobiDB-lite"/>
    </source>
</evidence>
<sequence>MAGRQIMASVYRFLLSPGRIDAHTARCARAQVFSTTSCPSMSSDFAQQRGFAENSSSASEHAKAKQGFQRSMKDLRRQWLETGKEREKLRAVRREAAFARQERFVERARQARELRVAAQQARYGKRLARLLATKAAEREVNAQWRLARDTIYAELRGKRRMQLMDQSRTWITAEDLDTRIEQALDNPLPLTDLAPPSEDKEAAAAARTERRPERGQSA</sequence>
<dbReference type="EMBL" id="CAUYUE010000007">
    <property type="protein sequence ID" value="CAK0782564.1"/>
    <property type="molecule type" value="Genomic_DNA"/>
</dbReference>
<name>A0AAV1I5E0_9CHLO</name>
<feature type="region of interest" description="Disordered" evidence="1">
    <location>
        <begin position="49"/>
        <end position="70"/>
    </location>
</feature>
<gene>
    <name evidence="2" type="ORF">CVIRNUC_005776</name>
</gene>
<accession>A0AAV1I5E0</accession>
<comment type="caution">
    <text evidence="2">The sequence shown here is derived from an EMBL/GenBank/DDBJ whole genome shotgun (WGS) entry which is preliminary data.</text>
</comment>